<dbReference type="GO" id="GO:0005783">
    <property type="term" value="C:endoplasmic reticulum"/>
    <property type="evidence" value="ECO:0007669"/>
    <property type="project" value="TreeGrafter"/>
</dbReference>
<name>A0A437AAP5_ARTFL</name>
<sequence length="209" mass="23378">MEKVLAWSVAASAPEQEGEDRQLPRLDQDALAQLLMGGKSDAEMMVEAMQCITDPTATLENREIAFDNLEQLVENLDNANNLENLKLWEPLVGQLRGEVEKEMRFMAAWCIGTAVQNNEKSQDQFHKTEGVEKLVHLALNDSAPDVRSKALYAISSFVRNHQLALDQCVSKLPDGLKEEYSQKSLDATDMDAIDEFRNRLKSEGNKVAA</sequence>
<dbReference type="VEuPathDB" id="FungiDB:DFL_002381"/>
<dbReference type="InterPro" id="IPR011989">
    <property type="entry name" value="ARM-like"/>
</dbReference>
<dbReference type="InterPro" id="IPR013918">
    <property type="entry name" value="Nucleotide_exch_fac_Fes1"/>
</dbReference>
<evidence type="ECO:0000256" key="1">
    <source>
        <dbReference type="ARBA" id="ARBA00011045"/>
    </source>
</evidence>
<dbReference type="PANTHER" id="PTHR19316">
    <property type="entry name" value="PROTEIN FOLDING REGULATOR"/>
    <property type="match status" value="1"/>
</dbReference>
<keyword evidence="2" id="KW-0677">Repeat</keyword>
<dbReference type="STRING" id="97331.A0A437AAP5"/>
<evidence type="ECO:0000313" key="6">
    <source>
        <dbReference type="EMBL" id="RVD88186.1"/>
    </source>
</evidence>
<dbReference type="Pfam" id="PF08609">
    <property type="entry name" value="Fes1"/>
    <property type="match status" value="1"/>
</dbReference>
<protein>
    <recommendedName>
        <fullName evidence="5">Nucleotide exchange factor Fes1 domain-containing protein</fullName>
    </recommendedName>
</protein>
<dbReference type="SUPFAM" id="SSF48371">
    <property type="entry name" value="ARM repeat"/>
    <property type="match status" value="1"/>
</dbReference>
<keyword evidence="7" id="KW-1185">Reference proteome</keyword>
<comment type="caution">
    <text evidence="6">The sequence shown here is derived from an EMBL/GenBank/DDBJ whole genome shotgun (WGS) entry which is preliminary data.</text>
</comment>
<dbReference type="OrthoDB" id="10250458at2759"/>
<keyword evidence="4" id="KW-0175">Coiled coil</keyword>
<dbReference type="InterPro" id="IPR016024">
    <property type="entry name" value="ARM-type_fold"/>
</dbReference>
<evidence type="ECO:0000256" key="2">
    <source>
        <dbReference type="ARBA" id="ARBA00022737"/>
    </source>
</evidence>
<dbReference type="GO" id="GO:0000774">
    <property type="term" value="F:adenyl-nucleotide exchange factor activity"/>
    <property type="evidence" value="ECO:0007669"/>
    <property type="project" value="TreeGrafter"/>
</dbReference>
<evidence type="ECO:0000256" key="3">
    <source>
        <dbReference type="ARBA" id="ARBA00024912"/>
    </source>
</evidence>
<accession>A0A437AAP5</accession>
<dbReference type="Gene3D" id="1.25.10.10">
    <property type="entry name" value="Leucine-rich Repeat Variant"/>
    <property type="match status" value="1"/>
</dbReference>
<comment type="function">
    <text evidence="3">Functions as a nucleotide exchange factor (NEF) for Hsp70 chaperones which accelerates the release of ADP. Required for fully efficient Hsp70-mediated folding of proteins.</text>
</comment>
<evidence type="ECO:0000256" key="4">
    <source>
        <dbReference type="SAM" id="Coils"/>
    </source>
</evidence>
<dbReference type="AlphaFoldDB" id="A0A437AAP5"/>
<comment type="similarity">
    <text evidence="1">Belongs to the FES1 family.</text>
</comment>
<feature type="coiled-coil region" evidence="4">
    <location>
        <begin position="59"/>
        <end position="86"/>
    </location>
</feature>
<proteinExistence type="inferred from homology"/>
<organism evidence="6 7">
    <name type="scientific">Arthrobotrys flagrans</name>
    <name type="common">Nematode-trapping fungus</name>
    <name type="synonym">Trichothecium flagrans</name>
    <dbReference type="NCBI Taxonomy" id="97331"/>
    <lineage>
        <taxon>Eukaryota</taxon>
        <taxon>Fungi</taxon>
        <taxon>Dikarya</taxon>
        <taxon>Ascomycota</taxon>
        <taxon>Pezizomycotina</taxon>
        <taxon>Orbiliomycetes</taxon>
        <taxon>Orbiliales</taxon>
        <taxon>Orbiliaceae</taxon>
        <taxon>Arthrobotrys</taxon>
    </lineage>
</organism>
<dbReference type="PANTHER" id="PTHR19316:SF18">
    <property type="entry name" value="HSP70-BINDING PROTEIN 1"/>
    <property type="match status" value="1"/>
</dbReference>
<evidence type="ECO:0000313" key="7">
    <source>
        <dbReference type="Proteomes" id="UP000283090"/>
    </source>
</evidence>
<evidence type="ECO:0000259" key="5">
    <source>
        <dbReference type="Pfam" id="PF08609"/>
    </source>
</evidence>
<dbReference type="InterPro" id="IPR050693">
    <property type="entry name" value="Hsp70_NEF-Inhibitors"/>
</dbReference>
<dbReference type="Proteomes" id="UP000283090">
    <property type="component" value="Unassembled WGS sequence"/>
</dbReference>
<reference evidence="6 7" key="1">
    <citation type="submission" date="2019-01" db="EMBL/GenBank/DDBJ databases">
        <title>Intercellular communication is required for trap formation in the nematode-trapping fungus Duddingtonia flagrans.</title>
        <authorList>
            <person name="Youssar L."/>
            <person name="Wernet V."/>
            <person name="Hensel N."/>
            <person name="Hildebrandt H.-G."/>
            <person name="Fischer R."/>
        </authorList>
    </citation>
    <scope>NUCLEOTIDE SEQUENCE [LARGE SCALE GENOMIC DNA]</scope>
    <source>
        <strain evidence="6 7">CBS H-5679</strain>
    </source>
</reference>
<dbReference type="RefSeq" id="XP_067493730.1">
    <property type="nucleotide sequence ID" value="XM_067631157.1"/>
</dbReference>
<dbReference type="EMBL" id="SAEB01000003">
    <property type="protein sequence ID" value="RVD88186.1"/>
    <property type="molecule type" value="Genomic_DNA"/>
</dbReference>
<feature type="domain" description="Nucleotide exchange factor Fes1" evidence="5">
    <location>
        <begin position="1"/>
        <end position="82"/>
    </location>
</feature>
<dbReference type="GeneID" id="93584692"/>
<gene>
    <name evidence="6" type="ORF">DFL_002381</name>
</gene>